<organism evidence="3 4">
    <name type="scientific">Tabrizicola piscis</name>
    <dbReference type="NCBI Taxonomy" id="2494374"/>
    <lineage>
        <taxon>Bacteria</taxon>
        <taxon>Pseudomonadati</taxon>
        <taxon>Pseudomonadota</taxon>
        <taxon>Alphaproteobacteria</taxon>
        <taxon>Rhodobacterales</taxon>
        <taxon>Paracoccaceae</taxon>
        <taxon>Tabrizicola</taxon>
    </lineage>
</organism>
<keyword evidence="2" id="KW-0812">Transmembrane</keyword>
<dbReference type="NCBIfam" id="TIGR04409">
    <property type="entry name" value="LptC_YrbK"/>
    <property type="match status" value="1"/>
</dbReference>
<keyword evidence="2" id="KW-1133">Transmembrane helix</keyword>
<feature type="region of interest" description="Disordered" evidence="1">
    <location>
        <begin position="146"/>
        <end position="173"/>
    </location>
</feature>
<name>A0A3S8U6J9_9RHOB</name>
<dbReference type="KEGG" id="taw:EI545_10440"/>
<dbReference type="GO" id="GO:0005886">
    <property type="term" value="C:plasma membrane"/>
    <property type="evidence" value="ECO:0007669"/>
    <property type="project" value="InterPro"/>
</dbReference>
<evidence type="ECO:0000313" key="3">
    <source>
        <dbReference type="EMBL" id="AZL59223.1"/>
    </source>
</evidence>
<dbReference type="Proteomes" id="UP000282002">
    <property type="component" value="Chromosome"/>
</dbReference>
<keyword evidence="4" id="KW-1185">Reference proteome</keyword>
<dbReference type="Pfam" id="PF06835">
    <property type="entry name" value="LptC"/>
    <property type="match status" value="1"/>
</dbReference>
<dbReference type="Gene3D" id="2.60.450.10">
    <property type="entry name" value="Lipopolysaccharide (LPS) transport protein A like domain"/>
    <property type="match status" value="1"/>
</dbReference>
<dbReference type="EMBL" id="CP034328">
    <property type="protein sequence ID" value="AZL59223.1"/>
    <property type="molecule type" value="Genomic_DNA"/>
</dbReference>
<dbReference type="OrthoDB" id="7871110at2"/>
<protein>
    <submittedName>
        <fullName evidence="3">LPS export ABC transporter periplasmic protein LptC</fullName>
    </submittedName>
</protein>
<dbReference type="InterPro" id="IPR010664">
    <property type="entry name" value="LipoPS_assembly_LptC-rel"/>
</dbReference>
<evidence type="ECO:0000313" key="4">
    <source>
        <dbReference type="Proteomes" id="UP000282002"/>
    </source>
</evidence>
<gene>
    <name evidence="3" type="primary">lptC</name>
    <name evidence="3" type="ORF">EI545_10440</name>
</gene>
<feature type="transmembrane region" description="Helical" evidence="2">
    <location>
        <begin position="12"/>
        <end position="32"/>
    </location>
</feature>
<accession>A0A3S8U6J9</accession>
<evidence type="ECO:0000256" key="2">
    <source>
        <dbReference type="SAM" id="Phobius"/>
    </source>
</evidence>
<keyword evidence="2" id="KW-0472">Membrane</keyword>
<sequence length="199" mass="20637">MAMDRHTRVVGWLKVTLPLMALAILATLFLLADRIDPEAALPYAEVDVEDLAREPRMTAPTYAGTTSDGGALTLSADEARPSAEGAPARAQTLRLQLDTPDGAATNLTAAEAVLDNVAREIVLSGGVVITTSTGYRVETAEMTAKLDRSGLQSQTPVTATGPAGDLSAGGMTLGQDNRTPGGYLLVFNGGVRLVYLPGG</sequence>
<reference evidence="3 4" key="1">
    <citation type="submission" date="2018-12" db="EMBL/GenBank/DDBJ databases">
        <title>Complete genome sequencing of Tabrizicola sp. K13M18.</title>
        <authorList>
            <person name="Bae J.-W."/>
        </authorList>
    </citation>
    <scope>NUCLEOTIDE SEQUENCE [LARGE SCALE GENOMIC DNA]</scope>
    <source>
        <strain evidence="3 4">K13M18</strain>
    </source>
</reference>
<dbReference type="AlphaFoldDB" id="A0A3S8U6J9"/>
<evidence type="ECO:0000256" key="1">
    <source>
        <dbReference type="SAM" id="MobiDB-lite"/>
    </source>
</evidence>
<dbReference type="GO" id="GO:0015221">
    <property type="term" value="F:lipopolysaccharide transmembrane transporter activity"/>
    <property type="evidence" value="ECO:0007669"/>
    <property type="project" value="InterPro"/>
</dbReference>
<proteinExistence type="predicted"/>
<dbReference type="InterPro" id="IPR026265">
    <property type="entry name" value="LptC"/>
</dbReference>